<evidence type="ECO:0000256" key="3">
    <source>
        <dbReference type="ARBA" id="ARBA00011890"/>
    </source>
</evidence>
<sequence>MATVDRSYFQIKDFLYKNSNKMPVHVGYGYYSETPHIIRKILVILEPYLKRPKSNILEIGTGSGYLTVCMNQLLHENSAILSLEINLKLLNRTIKTVENYYANQGMTLNRKQTMFLWWNGKRGIYSRSPFDVIYCSGLISDEEYNKLMYQIKPQGILLGYDWETDSSGRRTLWLKKWYKISDMDVRCNRLIKCEHYYREMMNNKGLLKLNDIMGGLAKEISMNKYSRVLFRDEE</sequence>
<reference evidence="8" key="1">
    <citation type="submission" date="2021-05" db="EMBL/GenBank/DDBJ databases">
        <authorList>
            <person name="Alioto T."/>
            <person name="Alioto T."/>
            <person name="Gomez Garrido J."/>
        </authorList>
    </citation>
    <scope>NUCLEOTIDE SEQUENCE</scope>
</reference>
<evidence type="ECO:0000256" key="4">
    <source>
        <dbReference type="ARBA" id="ARBA00022490"/>
    </source>
</evidence>
<evidence type="ECO:0000256" key="7">
    <source>
        <dbReference type="ARBA" id="ARBA00022691"/>
    </source>
</evidence>
<dbReference type="Pfam" id="PF01135">
    <property type="entry name" value="PCMT"/>
    <property type="match status" value="1"/>
</dbReference>
<keyword evidence="4" id="KW-0963">Cytoplasm</keyword>
<dbReference type="SUPFAM" id="SSF53335">
    <property type="entry name" value="S-adenosyl-L-methionine-dependent methyltransferases"/>
    <property type="match status" value="1"/>
</dbReference>
<dbReference type="EC" id="2.1.1.77" evidence="3"/>
<dbReference type="AlphaFoldDB" id="A0A8D8Y6X1"/>
<keyword evidence="6 8" id="KW-0808">Transferase</keyword>
<dbReference type="EMBL" id="HBUF01094532">
    <property type="protein sequence ID" value="CAG6636522.1"/>
    <property type="molecule type" value="Transcribed_RNA"/>
</dbReference>
<dbReference type="GO" id="GO:0032259">
    <property type="term" value="P:methylation"/>
    <property type="evidence" value="ECO:0007669"/>
    <property type="project" value="UniProtKB-KW"/>
</dbReference>
<dbReference type="EMBL" id="HBUF01360417">
    <property type="protein sequence ID" value="CAG6720380.1"/>
    <property type="molecule type" value="Transcribed_RNA"/>
</dbReference>
<dbReference type="PANTHER" id="PTHR11579">
    <property type="entry name" value="PROTEIN-L-ISOASPARTATE O-METHYLTRANSFERASE"/>
    <property type="match status" value="1"/>
</dbReference>
<protein>
    <recommendedName>
        <fullName evidence="3">protein-L-isoaspartate(D-aspartate) O-methyltransferase</fullName>
        <ecNumber evidence="3">2.1.1.77</ecNumber>
    </recommendedName>
</protein>
<evidence type="ECO:0000256" key="6">
    <source>
        <dbReference type="ARBA" id="ARBA00022679"/>
    </source>
</evidence>
<evidence type="ECO:0000256" key="1">
    <source>
        <dbReference type="ARBA" id="ARBA00004496"/>
    </source>
</evidence>
<organism evidence="8">
    <name type="scientific">Cacopsylla melanoneura</name>
    <dbReference type="NCBI Taxonomy" id="428564"/>
    <lineage>
        <taxon>Eukaryota</taxon>
        <taxon>Metazoa</taxon>
        <taxon>Ecdysozoa</taxon>
        <taxon>Arthropoda</taxon>
        <taxon>Hexapoda</taxon>
        <taxon>Insecta</taxon>
        <taxon>Pterygota</taxon>
        <taxon>Neoptera</taxon>
        <taxon>Paraneoptera</taxon>
        <taxon>Hemiptera</taxon>
        <taxon>Sternorrhyncha</taxon>
        <taxon>Psylloidea</taxon>
        <taxon>Psyllidae</taxon>
        <taxon>Psyllinae</taxon>
        <taxon>Cacopsylla</taxon>
    </lineage>
</organism>
<name>A0A8D8Y6X1_9HEMI</name>
<dbReference type="GO" id="GO:0004719">
    <property type="term" value="F:protein-L-isoaspartate (D-aspartate) O-methyltransferase activity"/>
    <property type="evidence" value="ECO:0007669"/>
    <property type="project" value="UniProtKB-EC"/>
</dbReference>
<comment type="subcellular location">
    <subcellularLocation>
        <location evidence="1">Cytoplasm</location>
    </subcellularLocation>
</comment>
<comment type="similarity">
    <text evidence="2">Belongs to the methyltransferase superfamily. L-isoaspartyl/D-aspartyl protein methyltransferase family.</text>
</comment>
<evidence type="ECO:0000256" key="5">
    <source>
        <dbReference type="ARBA" id="ARBA00022603"/>
    </source>
</evidence>
<evidence type="ECO:0000313" key="8">
    <source>
        <dbReference type="EMBL" id="CAG6720380.1"/>
    </source>
</evidence>
<accession>A0A8D8Y6X1</accession>
<dbReference type="InterPro" id="IPR000682">
    <property type="entry name" value="PCMT"/>
</dbReference>
<dbReference type="Gene3D" id="3.40.50.150">
    <property type="entry name" value="Vaccinia Virus protein VP39"/>
    <property type="match status" value="1"/>
</dbReference>
<keyword evidence="7" id="KW-0949">S-adenosyl-L-methionine</keyword>
<evidence type="ECO:0000256" key="2">
    <source>
        <dbReference type="ARBA" id="ARBA00005369"/>
    </source>
</evidence>
<keyword evidence="5 8" id="KW-0489">Methyltransferase</keyword>
<dbReference type="InterPro" id="IPR029063">
    <property type="entry name" value="SAM-dependent_MTases_sf"/>
</dbReference>
<dbReference type="PANTHER" id="PTHR11579:SF0">
    <property type="entry name" value="PROTEIN-L-ISOASPARTATE(D-ASPARTATE) O-METHYLTRANSFERASE"/>
    <property type="match status" value="1"/>
</dbReference>
<proteinExistence type="inferred from homology"/>
<dbReference type="EMBL" id="HBUF01590079">
    <property type="protein sequence ID" value="CAG6773045.1"/>
    <property type="molecule type" value="Transcribed_RNA"/>
</dbReference>
<dbReference type="GO" id="GO:0005737">
    <property type="term" value="C:cytoplasm"/>
    <property type="evidence" value="ECO:0007669"/>
    <property type="project" value="UniProtKB-SubCell"/>
</dbReference>